<accession>I4AMB5</accession>
<dbReference type="SUPFAM" id="SSF49464">
    <property type="entry name" value="Carboxypeptidase regulatory domain-like"/>
    <property type="match status" value="1"/>
</dbReference>
<evidence type="ECO:0000313" key="2">
    <source>
        <dbReference type="Proteomes" id="UP000006054"/>
    </source>
</evidence>
<dbReference type="Pfam" id="PF13715">
    <property type="entry name" value="CarbopepD_reg_2"/>
    <property type="match status" value="1"/>
</dbReference>
<dbReference type="KEGG" id="fli:Fleli_2746"/>
<evidence type="ECO:0008006" key="3">
    <source>
        <dbReference type="Google" id="ProtNLM"/>
    </source>
</evidence>
<evidence type="ECO:0000313" key="1">
    <source>
        <dbReference type="EMBL" id="AFM05100.1"/>
    </source>
</evidence>
<dbReference type="eggNOG" id="COG1629">
    <property type="taxonomic scope" value="Bacteria"/>
</dbReference>
<dbReference type="STRING" id="880071.Fleli_2746"/>
<sequence length="788" mass="88516" precursor="true">MYTQRNHSVLSKFILLTIFSIFLIGNANSQTLTQTISGKILEEGTGQPVPFANVIILNIEPLMGVTTDSVGNFKIKNVPIGRHILQVSYVSFQTRQMEVIVNSLNETVVEMRLKDGGIDLESVVITAQEEHGTPQNAMVLSGGRTLSMEEARRYAGGFDDPARLASAFAGVATSEIDNNGVVVRGNSPKGMLWRIEGVEIPNPNHFADLETFGGGGLTALSSHLLANSDFLLSAFPAEYGNALSGVFDMKIRNGKTDKRSHAVQIGALGVDLASEGAFKQGKEASYIFNYRYSMLGLISPLLPEEAGGTSYQDFTFKINLPTKKAGTFSIWGISALDKSGQLAQTDSTERQYESDFEEADNKQYMGAVGLNHRIRLGKIGYLNTNFTSSGSGISIKTSRLNTKNNSLQPNNQIKNNLLKHTFSSYLNVQLGKKHINRTGIITNLLQYDIELKQKQETDNLETLVKSNDQALHFQAYTQSLIDISPNFTMNIGSHFQYLAITEKFSVEPRLSFEYRLPKKQTLTFGYGLHSRVEPIYIYLVKDRNTLEYLNKDLDFTKAHHLTLGYQKMLSSTLRLKVKTYYQELFNVPVIANTSSSLINLTQSWFINDAFVNEGKGRNYGIDITAEKFLDKGFFYLFTLSLFNSTYQGGDKIWRDTRFNQQFIANALIGKEWNVGKKDNNVLGLSLRFAYQGGQRIMPVDYAASISNQEIVFDESRAFEEQKPNPFLTHLSFNYQKNKSKHRSIWSLQVLNALGAKEFYGYQYNFQTNTIDKDKQTLVIPNITYKIEF</sequence>
<proteinExistence type="predicted"/>
<keyword evidence="2" id="KW-1185">Reference proteome</keyword>
<dbReference type="Proteomes" id="UP000006054">
    <property type="component" value="Chromosome"/>
</dbReference>
<dbReference type="Gene3D" id="2.60.40.1120">
    <property type="entry name" value="Carboxypeptidase-like, regulatory domain"/>
    <property type="match status" value="1"/>
</dbReference>
<name>I4AMB5_BERLS</name>
<dbReference type="InterPro" id="IPR008969">
    <property type="entry name" value="CarboxyPept-like_regulatory"/>
</dbReference>
<dbReference type="AlphaFoldDB" id="I4AMB5"/>
<dbReference type="PATRIC" id="fig|880071.3.peg.2734"/>
<gene>
    <name evidence="1" type="ordered locus">Fleli_2746</name>
</gene>
<dbReference type="OrthoDB" id="9804995at2"/>
<reference evidence="2" key="1">
    <citation type="submission" date="2012-06" db="EMBL/GenBank/DDBJ databases">
        <title>The complete genome of Flexibacter litoralis DSM 6794.</title>
        <authorList>
            <person name="Lucas S."/>
            <person name="Copeland A."/>
            <person name="Lapidus A."/>
            <person name="Glavina del Rio T."/>
            <person name="Dalin E."/>
            <person name="Tice H."/>
            <person name="Bruce D."/>
            <person name="Goodwin L."/>
            <person name="Pitluck S."/>
            <person name="Peters L."/>
            <person name="Ovchinnikova G."/>
            <person name="Lu M."/>
            <person name="Kyrpides N."/>
            <person name="Mavromatis K."/>
            <person name="Ivanova N."/>
            <person name="Brettin T."/>
            <person name="Detter J.C."/>
            <person name="Han C."/>
            <person name="Larimer F."/>
            <person name="Land M."/>
            <person name="Hauser L."/>
            <person name="Markowitz V."/>
            <person name="Cheng J.-F."/>
            <person name="Hugenholtz P."/>
            <person name="Woyke T."/>
            <person name="Wu D."/>
            <person name="Spring S."/>
            <person name="Lang E."/>
            <person name="Kopitz M."/>
            <person name="Brambilla E."/>
            <person name="Klenk H.-P."/>
            <person name="Eisen J.A."/>
        </authorList>
    </citation>
    <scope>NUCLEOTIDE SEQUENCE [LARGE SCALE GENOMIC DNA]</scope>
    <source>
        <strain evidence="2">ATCC 23117 / DSM 6794 / NBRC 15988 / NCIMB 1366 / Sio-4</strain>
    </source>
</reference>
<dbReference type="SUPFAM" id="SSF56935">
    <property type="entry name" value="Porins"/>
    <property type="match status" value="1"/>
</dbReference>
<dbReference type="HOGENOM" id="CLU_016599_1_2_10"/>
<dbReference type="RefSeq" id="WP_014798537.1">
    <property type="nucleotide sequence ID" value="NC_018018.1"/>
</dbReference>
<dbReference type="EMBL" id="CP003345">
    <property type="protein sequence ID" value="AFM05100.1"/>
    <property type="molecule type" value="Genomic_DNA"/>
</dbReference>
<protein>
    <recommendedName>
        <fullName evidence="3">Outer membrane receptor protein</fullName>
    </recommendedName>
</protein>
<organism evidence="1 2">
    <name type="scientific">Bernardetia litoralis (strain ATCC 23117 / DSM 6794 / NBRC 15988 / NCIMB 1366 / Fx l1 / Sio-4)</name>
    <name type="common">Flexibacter litoralis</name>
    <dbReference type="NCBI Taxonomy" id="880071"/>
    <lineage>
        <taxon>Bacteria</taxon>
        <taxon>Pseudomonadati</taxon>
        <taxon>Bacteroidota</taxon>
        <taxon>Cytophagia</taxon>
        <taxon>Cytophagales</taxon>
        <taxon>Bernardetiaceae</taxon>
        <taxon>Bernardetia</taxon>
    </lineage>
</organism>